<dbReference type="RefSeq" id="WP_128199717.1">
    <property type="nucleotide sequence ID" value="NZ_SACT01000006.1"/>
</dbReference>
<feature type="compositionally biased region" description="Basic and acidic residues" evidence="1">
    <location>
        <begin position="27"/>
        <end position="36"/>
    </location>
</feature>
<dbReference type="InterPro" id="IPR021455">
    <property type="entry name" value="DUF3106"/>
</dbReference>
<dbReference type="EMBL" id="SACT01000006">
    <property type="protein sequence ID" value="RVT50207.1"/>
    <property type="molecule type" value="Genomic_DNA"/>
</dbReference>
<feature type="chain" id="PRO_5019261696" evidence="2">
    <location>
        <begin position="26"/>
        <end position="100"/>
    </location>
</feature>
<proteinExistence type="predicted"/>
<evidence type="ECO:0000313" key="3">
    <source>
        <dbReference type="EMBL" id="RVT50207.1"/>
    </source>
</evidence>
<comment type="caution">
    <text evidence="3">The sequence shown here is derived from an EMBL/GenBank/DDBJ whole genome shotgun (WGS) entry which is preliminary data.</text>
</comment>
<name>A0A437JTA7_9BURK</name>
<keyword evidence="4" id="KW-1185">Reference proteome</keyword>
<evidence type="ECO:0000256" key="1">
    <source>
        <dbReference type="SAM" id="MobiDB-lite"/>
    </source>
</evidence>
<organism evidence="3 4">
    <name type="scientific">Rubrivivax albus</name>
    <dbReference type="NCBI Taxonomy" id="2499835"/>
    <lineage>
        <taxon>Bacteria</taxon>
        <taxon>Pseudomonadati</taxon>
        <taxon>Pseudomonadota</taxon>
        <taxon>Betaproteobacteria</taxon>
        <taxon>Burkholderiales</taxon>
        <taxon>Sphaerotilaceae</taxon>
        <taxon>Rubrivivax</taxon>
    </lineage>
</organism>
<gene>
    <name evidence="3" type="ORF">ENE75_18040</name>
</gene>
<accession>A0A437JTA7</accession>
<dbReference type="Proteomes" id="UP000288178">
    <property type="component" value="Unassembled WGS sequence"/>
</dbReference>
<feature type="compositionally biased region" description="Basic and acidic residues" evidence="1">
    <location>
        <begin position="45"/>
        <end position="86"/>
    </location>
</feature>
<dbReference type="AlphaFoldDB" id="A0A437JTA7"/>
<feature type="signal peptide" evidence="2">
    <location>
        <begin position="1"/>
        <end position="25"/>
    </location>
</feature>
<evidence type="ECO:0000313" key="4">
    <source>
        <dbReference type="Proteomes" id="UP000288178"/>
    </source>
</evidence>
<reference evidence="3 4" key="1">
    <citation type="submission" date="2019-01" db="EMBL/GenBank/DDBJ databases">
        <authorList>
            <person name="Chen W.-M."/>
        </authorList>
    </citation>
    <scope>NUCLEOTIDE SEQUENCE [LARGE SCALE GENOMIC DNA]</scope>
    <source>
        <strain evidence="3 4">ICH-3</strain>
    </source>
</reference>
<protein>
    <submittedName>
        <fullName evidence="3">DUF3106 domain-containing protein</fullName>
    </submittedName>
</protein>
<keyword evidence="2" id="KW-0732">Signal</keyword>
<sequence>MTRSTIALFAALLLSAAAASGLAQAQPDREALRERMQNMTPEQKAAMKEKLREKWASMTPEDREAARQRMAERRPDAAKRLSERPSVKAPSPGPIASEPS</sequence>
<dbReference type="Pfam" id="PF11304">
    <property type="entry name" value="DUF3106"/>
    <property type="match status" value="1"/>
</dbReference>
<feature type="region of interest" description="Disordered" evidence="1">
    <location>
        <begin position="21"/>
        <end position="100"/>
    </location>
</feature>
<evidence type="ECO:0000256" key="2">
    <source>
        <dbReference type="SAM" id="SignalP"/>
    </source>
</evidence>